<reference evidence="3" key="1">
    <citation type="journal article" date="2017" name="Nat. Ecol. Evol.">
        <title>Genome expansion and lineage-specific genetic innovations in the forest pathogenic fungi Armillaria.</title>
        <authorList>
            <person name="Sipos G."/>
            <person name="Prasanna A.N."/>
            <person name="Walter M.C."/>
            <person name="O'Connor E."/>
            <person name="Balint B."/>
            <person name="Krizsan K."/>
            <person name="Kiss B."/>
            <person name="Hess J."/>
            <person name="Varga T."/>
            <person name="Slot J."/>
            <person name="Riley R."/>
            <person name="Boka B."/>
            <person name="Rigling D."/>
            <person name="Barry K."/>
            <person name="Lee J."/>
            <person name="Mihaltcheva S."/>
            <person name="LaButti K."/>
            <person name="Lipzen A."/>
            <person name="Waldron R."/>
            <person name="Moloney N.M."/>
            <person name="Sperisen C."/>
            <person name="Kredics L."/>
            <person name="Vagvoelgyi C."/>
            <person name="Patrignani A."/>
            <person name="Fitzpatrick D."/>
            <person name="Nagy I."/>
            <person name="Doyle S."/>
            <person name="Anderson J.B."/>
            <person name="Grigoriev I.V."/>
            <person name="Gueldener U."/>
            <person name="Muensterkoetter M."/>
            <person name="Nagy L.G."/>
        </authorList>
    </citation>
    <scope>NUCLEOTIDE SEQUENCE [LARGE SCALE GENOMIC DNA]</scope>
    <source>
        <strain evidence="3">28-4</strain>
    </source>
</reference>
<evidence type="ECO:0000313" key="3">
    <source>
        <dbReference type="Proteomes" id="UP000218334"/>
    </source>
</evidence>
<evidence type="ECO:0000313" key="2">
    <source>
        <dbReference type="EMBL" id="PBK58144.1"/>
    </source>
</evidence>
<name>A0A2H3AMZ2_9AGAR</name>
<feature type="compositionally biased region" description="Basic and acidic residues" evidence="1">
    <location>
        <begin position="401"/>
        <end position="417"/>
    </location>
</feature>
<keyword evidence="3" id="KW-1185">Reference proteome</keyword>
<dbReference type="Proteomes" id="UP000218334">
    <property type="component" value="Unassembled WGS sequence"/>
</dbReference>
<dbReference type="AlphaFoldDB" id="A0A2H3AMZ2"/>
<feature type="compositionally biased region" description="Polar residues" evidence="1">
    <location>
        <begin position="14"/>
        <end position="23"/>
    </location>
</feature>
<feature type="region of interest" description="Disordered" evidence="1">
    <location>
        <begin position="343"/>
        <end position="362"/>
    </location>
</feature>
<gene>
    <name evidence="2" type="ORF">ARMSODRAFT_1028500</name>
</gene>
<sequence length="417" mass="47220">MITKQADVPPDWPNMSSNAGVSATKGATATNSASLRKVVNTRNDGLFVLLGTMSLPPIPVAVTDPLDGFPRDPKIYLARTWSVNSIPYQAFVPADTYAACECQLLRCLNYTRGSMPLELKGQKWYLRDDVYKDWRDLEKAMLRLREYSQSATTDFQPRTRPFSWPAPQRYGFAGGDANDSKLRWRIMNSRAAFILVMAEIAYNAACQPNFWEEVVHQHFGRHMTDLLKETWMARDGEGYDPLQSKNGDSRRLERLGLFVDADRCLFGRAVPSIIRARIPMWIIWGKCTMPGQAERGLESYRPTEREVREAEPSEPWVFAPPPPPPSRIAIGLRDIREESWLHGDRSRRQIEAPSGPSAFREGGTWEAASGWGVDHELPPEPMQVEWGTPPPDLLPEQGPKIVHESVEKSEIHHGQRL</sequence>
<feature type="region of interest" description="Disordered" evidence="1">
    <location>
        <begin position="369"/>
        <end position="417"/>
    </location>
</feature>
<protein>
    <submittedName>
        <fullName evidence="2">Uncharacterized protein</fullName>
    </submittedName>
</protein>
<feature type="non-terminal residue" evidence="2">
    <location>
        <position position="417"/>
    </location>
</feature>
<feature type="region of interest" description="Disordered" evidence="1">
    <location>
        <begin position="1"/>
        <end position="23"/>
    </location>
</feature>
<organism evidence="2 3">
    <name type="scientific">Armillaria solidipes</name>
    <dbReference type="NCBI Taxonomy" id="1076256"/>
    <lineage>
        <taxon>Eukaryota</taxon>
        <taxon>Fungi</taxon>
        <taxon>Dikarya</taxon>
        <taxon>Basidiomycota</taxon>
        <taxon>Agaricomycotina</taxon>
        <taxon>Agaricomycetes</taxon>
        <taxon>Agaricomycetidae</taxon>
        <taxon>Agaricales</taxon>
        <taxon>Marasmiineae</taxon>
        <taxon>Physalacriaceae</taxon>
        <taxon>Armillaria</taxon>
    </lineage>
</organism>
<accession>A0A2H3AMZ2</accession>
<evidence type="ECO:0000256" key="1">
    <source>
        <dbReference type="SAM" id="MobiDB-lite"/>
    </source>
</evidence>
<dbReference type="EMBL" id="KZ293623">
    <property type="protein sequence ID" value="PBK58144.1"/>
    <property type="molecule type" value="Genomic_DNA"/>
</dbReference>
<proteinExistence type="predicted"/>